<proteinExistence type="predicted"/>
<dbReference type="AlphaFoldDB" id="A0A8K0JGK7"/>
<dbReference type="SUPFAM" id="SSF57850">
    <property type="entry name" value="RING/U-box"/>
    <property type="match status" value="1"/>
</dbReference>
<name>A0A8K0JGK7_9TREE</name>
<comment type="caution">
    <text evidence="3">The sequence shown here is derived from an EMBL/GenBank/DDBJ whole genome shotgun (WGS) entry which is preliminary data.</text>
</comment>
<reference evidence="3" key="1">
    <citation type="submission" date="2020-04" db="EMBL/GenBank/DDBJ databases">
        <title>Analysis of mating type loci in Filobasidium floriforme.</title>
        <authorList>
            <person name="Nowrousian M."/>
        </authorList>
    </citation>
    <scope>NUCLEOTIDE SEQUENCE</scope>
    <source>
        <strain evidence="3">CBS 6242</strain>
    </source>
</reference>
<protein>
    <recommendedName>
        <fullName evidence="2">RING-type domain-containing protein</fullName>
    </recommendedName>
</protein>
<dbReference type="InterPro" id="IPR013083">
    <property type="entry name" value="Znf_RING/FYVE/PHD"/>
</dbReference>
<feature type="region of interest" description="Disordered" evidence="1">
    <location>
        <begin position="190"/>
        <end position="219"/>
    </location>
</feature>
<dbReference type="Gene3D" id="3.30.40.10">
    <property type="entry name" value="Zinc/RING finger domain, C3HC4 (zinc finger)"/>
    <property type="match status" value="1"/>
</dbReference>
<evidence type="ECO:0000313" key="4">
    <source>
        <dbReference type="Proteomes" id="UP000812966"/>
    </source>
</evidence>
<feature type="domain" description="RING-type" evidence="2">
    <location>
        <begin position="132"/>
        <end position="154"/>
    </location>
</feature>
<dbReference type="InterPro" id="IPR001841">
    <property type="entry name" value="Znf_RING"/>
</dbReference>
<dbReference type="Proteomes" id="UP000812966">
    <property type="component" value="Unassembled WGS sequence"/>
</dbReference>
<keyword evidence="4" id="KW-1185">Reference proteome</keyword>
<sequence length="219" mass="24238">MSTSSANPELRDLPEFAEFMNLVRAQDPDNPVMVDADLLEEVFGDGTTSRNGASEEFVRSLKHVTEQELLRQDQDLYGQSCPVCQLSYAEILTEQEYAESTDHYIGGANADLGLRRLPCQKDTGDQEASLGGHIMCGRCARKWLRLQNTCPMCRSVMDPSVAVVTNAENGTDGNPDPMLELFQRLFSAGHQSGHGSRIDDSGPPNRRGEDREEFTGMYS</sequence>
<evidence type="ECO:0000313" key="3">
    <source>
        <dbReference type="EMBL" id="KAG7527565.1"/>
    </source>
</evidence>
<accession>A0A8K0JGK7</accession>
<organism evidence="3 4">
    <name type="scientific">Filobasidium floriforme</name>
    <dbReference type="NCBI Taxonomy" id="5210"/>
    <lineage>
        <taxon>Eukaryota</taxon>
        <taxon>Fungi</taxon>
        <taxon>Dikarya</taxon>
        <taxon>Basidiomycota</taxon>
        <taxon>Agaricomycotina</taxon>
        <taxon>Tremellomycetes</taxon>
        <taxon>Filobasidiales</taxon>
        <taxon>Filobasidiaceae</taxon>
        <taxon>Filobasidium</taxon>
    </lineage>
</organism>
<feature type="compositionally biased region" description="Basic and acidic residues" evidence="1">
    <location>
        <begin position="196"/>
        <end position="219"/>
    </location>
</feature>
<gene>
    <name evidence="3" type="ORF">FFLO_06805</name>
</gene>
<dbReference type="EMBL" id="JABELV010000264">
    <property type="protein sequence ID" value="KAG7527565.1"/>
    <property type="molecule type" value="Genomic_DNA"/>
</dbReference>
<evidence type="ECO:0000259" key="2">
    <source>
        <dbReference type="Pfam" id="PF13639"/>
    </source>
</evidence>
<dbReference type="Pfam" id="PF13639">
    <property type="entry name" value="zf-RING_2"/>
    <property type="match status" value="1"/>
</dbReference>
<evidence type="ECO:0000256" key="1">
    <source>
        <dbReference type="SAM" id="MobiDB-lite"/>
    </source>
</evidence>